<dbReference type="AlphaFoldDB" id="A0A087TUG5"/>
<evidence type="ECO:0000256" key="1">
    <source>
        <dbReference type="SAM" id="MobiDB-lite"/>
    </source>
</evidence>
<evidence type="ECO:0000313" key="3">
    <source>
        <dbReference type="Proteomes" id="UP000054359"/>
    </source>
</evidence>
<feature type="non-terminal residue" evidence="2">
    <location>
        <position position="1"/>
    </location>
</feature>
<proteinExistence type="predicted"/>
<name>A0A087TUG5_STEMI</name>
<dbReference type="EMBL" id="KK116789">
    <property type="protein sequence ID" value="KFM68754.1"/>
    <property type="molecule type" value="Genomic_DNA"/>
</dbReference>
<dbReference type="Proteomes" id="UP000054359">
    <property type="component" value="Unassembled WGS sequence"/>
</dbReference>
<accession>A0A087TUG5</accession>
<feature type="non-terminal residue" evidence="2">
    <location>
        <position position="30"/>
    </location>
</feature>
<feature type="region of interest" description="Disordered" evidence="1">
    <location>
        <begin position="1"/>
        <end position="30"/>
    </location>
</feature>
<gene>
    <name evidence="2" type="ORF">X975_09175</name>
</gene>
<sequence length="30" mass="2807">PGPNVSLGTLSKGPGMSSMTLSMGGDVASA</sequence>
<reference evidence="2 3" key="1">
    <citation type="submission" date="2013-11" db="EMBL/GenBank/DDBJ databases">
        <title>Genome sequencing of Stegodyphus mimosarum.</title>
        <authorList>
            <person name="Bechsgaard J."/>
        </authorList>
    </citation>
    <scope>NUCLEOTIDE SEQUENCE [LARGE SCALE GENOMIC DNA]</scope>
</reference>
<protein>
    <submittedName>
        <fullName evidence="2">Uncharacterized protein</fullName>
    </submittedName>
</protein>
<organism evidence="2 3">
    <name type="scientific">Stegodyphus mimosarum</name>
    <name type="common">African social velvet spider</name>
    <dbReference type="NCBI Taxonomy" id="407821"/>
    <lineage>
        <taxon>Eukaryota</taxon>
        <taxon>Metazoa</taxon>
        <taxon>Ecdysozoa</taxon>
        <taxon>Arthropoda</taxon>
        <taxon>Chelicerata</taxon>
        <taxon>Arachnida</taxon>
        <taxon>Araneae</taxon>
        <taxon>Araneomorphae</taxon>
        <taxon>Entelegynae</taxon>
        <taxon>Eresoidea</taxon>
        <taxon>Eresidae</taxon>
        <taxon>Stegodyphus</taxon>
    </lineage>
</organism>
<keyword evidence="3" id="KW-1185">Reference proteome</keyword>
<evidence type="ECO:0000313" key="2">
    <source>
        <dbReference type="EMBL" id="KFM68754.1"/>
    </source>
</evidence>